<dbReference type="OrthoDB" id="2421327at2759"/>
<dbReference type="VEuPathDB" id="FungiDB:CPUR_05825"/>
<comment type="caution">
    <text evidence="4">The sequence shown here is derived from an EMBL/GenBank/DDBJ whole genome shotgun (WGS) entry which is preliminary data.</text>
</comment>
<dbReference type="eggNOG" id="ENOG502QR16">
    <property type="taxonomic scope" value="Eukaryota"/>
</dbReference>
<feature type="compositionally biased region" description="Low complexity" evidence="1">
    <location>
        <begin position="243"/>
        <end position="331"/>
    </location>
</feature>
<feature type="region of interest" description="Disordered" evidence="1">
    <location>
        <begin position="173"/>
        <end position="332"/>
    </location>
</feature>
<name>M1WD37_CLAP2</name>
<evidence type="ECO:0000256" key="1">
    <source>
        <dbReference type="SAM" id="MobiDB-lite"/>
    </source>
</evidence>
<protein>
    <recommendedName>
        <fullName evidence="6">Transcription-silencing protein Clr2</fullName>
    </recommendedName>
</protein>
<dbReference type="Pfam" id="PF16761">
    <property type="entry name" value="Clr2_transil"/>
    <property type="match status" value="1"/>
</dbReference>
<feature type="compositionally biased region" description="Low complexity" evidence="1">
    <location>
        <begin position="217"/>
        <end position="227"/>
    </location>
</feature>
<dbReference type="GO" id="GO:0030466">
    <property type="term" value="P:silent mating-type cassette heterochromatin formation"/>
    <property type="evidence" value="ECO:0007669"/>
    <property type="project" value="TreeGrafter"/>
</dbReference>
<evidence type="ECO:0000259" key="3">
    <source>
        <dbReference type="Pfam" id="PF16761"/>
    </source>
</evidence>
<feature type="domain" description="Cryptic loci regulator 2 C-terminal" evidence="2">
    <location>
        <begin position="473"/>
        <end position="591"/>
    </location>
</feature>
<feature type="compositionally biased region" description="Low complexity" evidence="1">
    <location>
        <begin position="173"/>
        <end position="190"/>
    </location>
</feature>
<organism evidence="4 5">
    <name type="scientific">Claviceps purpurea (strain 20.1)</name>
    <name type="common">Ergot fungus</name>
    <name type="synonym">Sphacelia segetum</name>
    <dbReference type="NCBI Taxonomy" id="1111077"/>
    <lineage>
        <taxon>Eukaryota</taxon>
        <taxon>Fungi</taxon>
        <taxon>Dikarya</taxon>
        <taxon>Ascomycota</taxon>
        <taxon>Pezizomycotina</taxon>
        <taxon>Sordariomycetes</taxon>
        <taxon>Hypocreomycetidae</taxon>
        <taxon>Hypocreales</taxon>
        <taxon>Clavicipitaceae</taxon>
        <taxon>Claviceps</taxon>
    </lineage>
</organism>
<reference evidence="4 5" key="1">
    <citation type="journal article" date="2013" name="PLoS Genet.">
        <title>Plant-symbiotic fungi as chemical engineers: Multi-genome analysis of the Clavicipitaceae reveals dynamics of alkaloid loci.</title>
        <authorList>
            <person name="Schardl C.L."/>
            <person name="Young C.A."/>
            <person name="Hesse U."/>
            <person name="Amyotte S.G."/>
            <person name="Andreeva K."/>
            <person name="Calie P.J."/>
            <person name="Fleetwood D.J."/>
            <person name="Haws D.C."/>
            <person name="Moore N."/>
            <person name="Oeser B."/>
            <person name="Panaccione D.G."/>
            <person name="Schweri K.K."/>
            <person name="Voisey C.R."/>
            <person name="Farman M.L."/>
            <person name="Jaromczyk J.W."/>
            <person name="Roe B.A."/>
            <person name="O'Sullivan D.M."/>
            <person name="Scott B."/>
            <person name="Tudzynski P."/>
            <person name="An Z."/>
            <person name="Arnaoudova E.G."/>
            <person name="Bullock C.T."/>
            <person name="Charlton N.D."/>
            <person name="Chen L."/>
            <person name="Cox M."/>
            <person name="Dinkins R.D."/>
            <person name="Florea S."/>
            <person name="Glenn A.E."/>
            <person name="Gordon A."/>
            <person name="Gueldener U."/>
            <person name="Harris D.R."/>
            <person name="Hollin W."/>
            <person name="Jaromczyk J."/>
            <person name="Johnson R.D."/>
            <person name="Khan A.K."/>
            <person name="Leistner E."/>
            <person name="Leuchtmann A."/>
            <person name="Li C."/>
            <person name="Liu J."/>
            <person name="Liu J."/>
            <person name="Liu M."/>
            <person name="Mace W."/>
            <person name="Machado C."/>
            <person name="Nagabhyru P."/>
            <person name="Pan J."/>
            <person name="Schmid J."/>
            <person name="Sugawara K."/>
            <person name="Steiner U."/>
            <person name="Takach J.E."/>
            <person name="Tanaka E."/>
            <person name="Webb J.S."/>
            <person name="Wilson E.V."/>
            <person name="Wiseman J.L."/>
            <person name="Yoshida R."/>
            <person name="Zeng Z."/>
        </authorList>
    </citation>
    <scope>NUCLEOTIDE SEQUENCE [LARGE SCALE GENOMIC DNA]</scope>
    <source>
        <strain evidence="4 5">20.1</strain>
    </source>
</reference>
<evidence type="ECO:0000259" key="2">
    <source>
        <dbReference type="Pfam" id="PF10383"/>
    </source>
</evidence>
<dbReference type="Proteomes" id="UP000016801">
    <property type="component" value="Unassembled WGS sequence"/>
</dbReference>
<feature type="compositionally biased region" description="Pro residues" evidence="1">
    <location>
        <begin position="203"/>
        <end position="216"/>
    </location>
</feature>
<accession>M1WD37</accession>
<dbReference type="GO" id="GO:0070824">
    <property type="term" value="C:SHREC complex"/>
    <property type="evidence" value="ECO:0007669"/>
    <property type="project" value="InterPro"/>
</dbReference>
<sequence length="665" mass="74106">MSDTKDFDVIRIARSDGADTGPGYWPNTSGAPKKIAGKEVAVADKTPRGKPQMTRLAEDDPRFIEWRIKLGILLKQELSPHPEEGNPWYIQFPRGYWLYEKSKHLWVSGYPIKSKLFKSPQEFGVHLIWLLTSSSDYKDCCCVHCNHSNQARLAASMDELLIVPNETAVPAPVSASASTTTKSGPSTPTTLPAAASSHKVTPVPLPQIPGQRPTPPAVASVPVTRSPTAKPARPISNTPLPQPQARAQPQSQAQRSLSQSNSQPQSQPQSQQQQQQQPQPKSQTQAQAQAQPRPQSQPQSQQQPQQQPQQQQLKPPPNQSQTQAPTQQPQPVRWSLQGSLLFRIGELTWYQNGNTWRLGIICASTPNSNQFSMLPIGHALVPQEPVTKTLTDLRPFYAFSLPPVVALPNLKDKTFDQVPWDTLFRTVANDPAKRELLALDASKLAASRIDASYSLWCPLHKEHPNADPAPFYGCFFGAERIEIGDCLRIKPFPSDPALAHDSLIMGLRYIFTQKEHPGAVFFRGNVYQLATVTNTNDTPRPLIAQDQLPIALRDEAAWRSQLQPPAKPWRWTLVKEHATLNEQFVKGRFYPIHRLMPILDRANFEIALARGRIEDQIPYLNNRMDGGVSGYVGRKVNRLDCLGVTVKQGSRIGLEDAIREEGDLR</sequence>
<dbReference type="InterPro" id="IPR038986">
    <property type="entry name" value="Clr2"/>
</dbReference>
<keyword evidence="5" id="KW-1185">Reference proteome</keyword>
<dbReference type="HOGENOM" id="CLU_029547_0_0_1"/>
<dbReference type="InterPro" id="IPR031915">
    <property type="entry name" value="Clr2_N"/>
</dbReference>
<evidence type="ECO:0000313" key="4">
    <source>
        <dbReference type="EMBL" id="CCE31968.1"/>
    </source>
</evidence>
<dbReference type="GO" id="GO:0031934">
    <property type="term" value="C:mating-type region heterochromatin"/>
    <property type="evidence" value="ECO:0007669"/>
    <property type="project" value="TreeGrafter"/>
</dbReference>
<dbReference type="STRING" id="1111077.M1WD37"/>
<dbReference type="GO" id="GO:0033553">
    <property type="term" value="C:rDNA heterochromatin"/>
    <property type="evidence" value="ECO:0007669"/>
    <property type="project" value="TreeGrafter"/>
</dbReference>
<evidence type="ECO:0008006" key="6">
    <source>
        <dbReference type="Google" id="ProtNLM"/>
    </source>
</evidence>
<dbReference type="PhylomeDB" id="M1WD37"/>
<dbReference type="Pfam" id="PF10383">
    <property type="entry name" value="Clr2"/>
    <property type="match status" value="1"/>
</dbReference>
<dbReference type="PANTHER" id="PTHR38046">
    <property type="entry name" value="CRYPTIC LOCI REGULATOR 2"/>
    <property type="match status" value="1"/>
</dbReference>
<dbReference type="EMBL" id="CAGA01000036">
    <property type="protein sequence ID" value="CCE31968.1"/>
    <property type="molecule type" value="Genomic_DNA"/>
</dbReference>
<gene>
    <name evidence="4" type="ORF">CPUR_05825</name>
</gene>
<dbReference type="PANTHER" id="PTHR38046:SF1">
    <property type="entry name" value="CRYPTIC LOCI REGULATOR 2"/>
    <property type="match status" value="1"/>
</dbReference>
<evidence type="ECO:0000313" key="5">
    <source>
        <dbReference type="Proteomes" id="UP000016801"/>
    </source>
</evidence>
<proteinExistence type="predicted"/>
<feature type="domain" description="Cryptic loci regulator 2 N-terminal" evidence="3">
    <location>
        <begin position="91"/>
        <end position="145"/>
    </location>
</feature>
<dbReference type="AlphaFoldDB" id="M1WD37"/>
<dbReference type="InterPro" id="IPR018839">
    <property type="entry name" value="Tscrpt-silencing_Clr2_C"/>
</dbReference>